<dbReference type="Pfam" id="PF14595">
    <property type="entry name" value="Thioredoxin_9"/>
    <property type="match status" value="1"/>
</dbReference>
<protein>
    <submittedName>
        <fullName evidence="1">Thioredoxin family protein</fullName>
    </submittedName>
</protein>
<dbReference type="AlphaFoldDB" id="A0A4D7JT90"/>
<dbReference type="Gene3D" id="3.40.30.10">
    <property type="entry name" value="Glutaredoxin"/>
    <property type="match status" value="1"/>
</dbReference>
<sequence>MEELKVINKQLIKSAMSFEEYFELSKKLVDENRTTGNNQSEGMIEYTRLNFSRMKKWIRTGDLDDSLKETITKLENPVTWLILVEPWCGDVAQNLPFIKKAAELNSNIELKIILRDENLEVMDEYLTNGGRAIPKMIALNNDLNELATWGPRPKSVQKMLEKGKASGDFDYQAFAISAHTWYAQNKGKELSEELNAFVKKQIK</sequence>
<dbReference type="KEGG" id="fpf:DCC35_04995"/>
<proteinExistence type="predicted"/>
<accession>A0A4D7JT90</accession>
<dbReference type="OrthoDB" id="6120799at2"/>
<reference evidence="1 2" key="1">
    <citation type="submission" date="2018-04" db="EMBL/GenBank/DDBJ databases">
        <title>Complete genome uncultured novel isolate.</title>
        <authorList>
            <person name="Merlino G."/>
        </authorList>
    </citation>
    <scope>NUCLEOTIDE SEQUENCE [LARGE SCALE GENOMIC DNA]</scope>
    <source>
        <strain evidence="2">R1DC9</strain>
    </source>
</reference>
<dbReference type="RefSeq" id="WP_137089738.1">
    <property type="nucleotide sequence ID" value="NZ_CP028923.1"/>
</dbReference>
<name>A0A4D7JT90_9BACT</name>
<dbReference type="EMBL" id="CP028923">
    <property type="protein sequence ID" value="QCK14145.1"/>
    <property type="molecule type" value="Genomic_DNA"/>
</dbReference>
<gene>
    <name evidence="1" type="ORF">DCC35_04995</name>
</gene>
<keyword evidence="2" id="KW-1185">Reference proteome</keyword>
<dbReference type="Proteomes" id="UP000298616">
    <property type="component" value="Chromosome"/>
</dbReference>
<dbReference type="SUPFAM" id="SSF52833">
    <property type="entry name" value="Thioredoxin-like"/>
    <property type="match status" value="1"/>
</dbReference>
<dbReference type="InterPro" id="IPR036249">
    <property type="entry name" value="Thioredoxin-like_sf"/>
</dbReference>
<evidence type="ECO:0000313" key="1">
    <source>
        <dbReference type="EMBL" id="QCK14145.1"/>
    </source>
</evidence>
<organism evidence="1 2">
    <name type="scientific">Mangrovivirga cuniculi</name>
    <dbReference type="NCBI Taxonomy" id="2715131"/>
    <lineage>
        <taxon>Bacteria</taxon>
        <taxon>Pseudomonadati</taxon>
        <taxon>Bacteroidota</taxon>
        <taxon>Cytophagia</taxon>
        <taxon>Cytophagales</taxon>
        <taxon>Mangrovivirgaceae</taxon>
        <taxon>Mangrovivirga</taxon>
    </lineage>
</organism>
<evidence type="ECO:0000313" key="2">
    <source>
        <dbReference type="Proteomes" id="UP000298616"/>
    </source>
</evidence>